<keyword evidence="5 6" id="KW-0472">Membrane</keyword>
<dbReference type="NCBIfam" id="TIGR00797">
    <property type="entry name" value="matE"/>
    <property type="match status" value="1"/>
</dbReference>
<comment type="similarity">
    <text evidence="2 6">Belongs to the multi antimicrobial extrusion (MATE) (TC 2.A.66.1) family.</text>
</comment>
<dbReference type="InterPro" id="IPR002528">
    <property type="entry name" value="MATE_fam"/>
</dbReference>
<name>A0A200Q279_MACCD</name>
<dbReference type="Proteomes" id="UP000195402">
    <property type="component" value="Unassembled WGS sequence"/>
</dbReference>
<proteinExistence type="inferred from homology"/>
<feature type="transmembrane region" description="Helical" evidence="6">
    <location>
        <begin position="424"/>
        <end position="445"/>
    </location>
</feature>
<dbReference type="PANTHER" id="PTHR11206">
    <property type="entry name" value="MULTIDRUG RESISTANCE PROTEIN"/>
    <property type="match status" value="1"/>
</dbReference>
<evidence type="ECO:0000256" key="2">
    <source>
        <dbReference type="ARBA" id="ARBA00010199"/>
    </source>
</evidence>
<evidence type="ECO:0000313" key="7">
    <source>
        <dbReference type="EMBL" id="OVA04574.1"/>
    </source>
</evidence>
<evidence type="ECO:0000256" key="6">
    <source>
        <dbReference type="RuleBase" id="RU004914"/>
    </source>
</evidence>
<dbReference type="InterPro" id="IPR045069">
    <property type="entry name" value="MATE_euk"/>
</dbReference>
<evidence type="ECO:0000256" key="4">
    <source>
        <dbReference type="ARBA" id="ARBA00022989"/>
    </source>
</evidence>
<dbReference type="OrthoDB" id="2126698at2759"/>
<feature type="transmembrane region" description="Helical" evidence="6">
    <location>
        <begin position="286"/>
        <end position="303"/>
    </location>
</feature>
<feature type="transmembrane region" description="Helical" evidence="6">
    <location>
        <begin position="323"/>
        <end position="345"/>
    </location>
</feature>
<dbReference type="EMBL" id="MVGT01003299">
    <property type="protein sequence ID" value="OVA04574.1"/>
    <property type="molecule type" value="Genomic_DNA"/>
</dbReference>
<evidence type="ECO:0000256" key="3">
    <source>
        <dbReference type="ARBA" id="ARBA00022692"/>
    </source>
</evidence>
<organism evidence="7 8">
    <name type="scientific">Macleaya cordata</name>
    <name type="common">Five-seeded plume-poppy</name>
    <name type="synonym">Bocconia cordata</name>
    <dbReference type="NCBI Taxonomy" id="56857"/>
    <lineage>
        <taxon>Eukaryota</taxon>
        <taxon>Viridiplantae</taxon>
        <taxon>Streptophyta</taxon>
        <taxon>Embryophyta</taxon>
        <taxon>Tracheophyta</taxon>
        <taxon>Spermatophyta</taxon>
        <taxon>Magnoliopsida</taxon>
        <taxon>Ranunculales</taxon>
        <taxon>Papaveraceae</taxon>
        <taxon>Papaveroideae</taxon>
        <taxon>Macleaya</taxon>
    </lineage>
</organism>
<evidence type="ECO:0000256" key="1">
    <source>
        <dbReference type="ARBA" id="ARBA00004141"/>
    </source>
</evidence>
<keyword evidence="4 6" id="KW-1133">Transmembrane helix</keyword>
<feature type="transmembrane region" description="Helical" evidence="6">
    <location>
        <begin position="254"/>
        <end position="274"/>
    </location>
</feature>
<sequence>MAESQTRQENSSKNLVHQSWEEWKKMWEIAGPSILTSVLQNSIVLVSTVFVGHLGVLELASLSVAILVIETFAYGVLLGMGSALETLCGQAVGAGQLDMLGVLLQRSCIITLSTALILTPTFIFTTSILKFLRQSHAIANLAGQYTMLATPQLFFFALNFPLQKFFQSQSRVWVMTTISFVSLLLHTLFCWVFVNKLGLRLKGAAIAGDLTWLVIDLAQGFYLTCGCFPDSWKGFSILAFQSLSGFIKLSLSSAVMLCLETWYYTTIILLVGYLKNPEIAVDAVSNTQIVVTLFCLGFILCSCSVRVSNELGAGHPEAAKRSVVVAVTTSAIMGIIFMSLILITRNDFPKLFTGKTVVVKETSKLGTLLALAMLLNTIQPVLSGVAIGAGWQALVAYINIGCYYAFGLPIGGVLGYTFKLGAMGIWSGMLSGTLLQTVILVFITARTSWEKEAMKAEERIQTWGG</sequence>
<dbReference type="OMA" id="VIETFAY"/>
<comment type="subcellular location">
    <subcellularLocation>
        <location evidence="1">Membrane</location>
        <topology evidence="1">Multi-pass membrane protein</topology>
    </subcellularLocation>
</comment>
<feature type="transmembrane region" description="Helical" evidence="6">
    <location>
        <begin position="394"/>
        <end position="418"/>
    </location>
</feature>
<comment type="caution">
    <text evidence="7">The sequence shown here is derived from an EMBL/GenBank/DDBJ whole genome shotgun (WGS) entry which is preliminary data.</text>
</comment>
<evidence type="ECO:0000313" key="8">
    <source>
        <dbReference type="Proteomes" id="UP000195402"/>
    </source>
</evidence>
<gene>
    <name evidence="7" type="ORF">BVC80_1715g99</name>
</gene>
<dbReference type="InParanoid" id="A0A200Q279"/>
<feature type="transmembrane region" description="Helical" evidence="6">
    <location>
        <begin position="172"/>
        <end position="194"/>
    </location>
</feature>
<dbReference type="CDD" id="cd13132">
    <property type="entry name" value="MATE_eukaryotic"/>
    <property type="match status" value="1"/>
</dbReference>
<dbReference type="Pfam" id="PF01554">
    <property type="entry name" value="MatE"/>
    <property type="match status" value="2"/>
</dbReference>
<feature type="transmembrane region" description="Helical" evidence="6">
    <location>
        <begin position="137"/>
        <end position="160"/>
    </location>
</feature>
<feature type="transmembrane region" description="Helical" evidence="6">
    <location>
        <begin position="59"/>
        <end position="83"/>
    </location>
</feature>
<evidence type="ECO:0000256" key="5">
    <source>
        <dbReference type="ARBA" id="ARBA00023136"/>
    </source>
</evidence>
<dbReference type="GO" id="GO:1990961">
    <property type="term" value="P:xenobiotic detoxification by transmembrane export across the plasma membrane"/>
    <property type="evidence" value="ECO:0007669"/>
    <property type="project" value="InterPro"/>
</dbReference>
<dbReference type="GO" id="GO:0015297">
    <property type="term" value="F:antiporter activity"/>
    <property type="evidence" value="ECO:0007669"/>
    <property type="project" value="InterPro"/>
</dbReference>
<accession>A0A200Q279</accession>
<dbReference type="GO" id="GO:0016020">
    <property type="term" value="C:membrane"/>
    <property type="evidence" value="ECO:0007669"/>
    <property type="project" value="UniProtKB-SubCell"/>
</dbReference>
<dbReference type="AlphaFoldDB" id="A0A200Q279"/>
<feature type="transmembrane region" description="Helical" evidence="6">
    <location>
        <begin position="103"/>
        <end position="125"/>
    </location>
</feature>
<dbReference type="GO" id="GO:0042910">
    <property type="term" value="F:xenobiotic transmembrane transporter activity"/>
    <property type="evidence" value="ECO:0007669"/>
    <property type="project" value="InterPro"/>
</dbReference>
<feature type="transmembrane region" description="Helical" evidence="6">
    <location>
        <begin position="365"/>
        <end position="387"/>
    </location>
</feature>
<keyword evidence="3 6" id="KW-0812">Transmembrane</keyword>
<protein>
    <recommendedName>
        <fullName evidence="6">Protein DETOXIFICATION</fullName>
    </recommendedName>
    <alternativeName>
        <fullName evidence="6">Multidrug and toxic compound extrusion protein</fullName>
    </alternativeName>
</protein>
<keyword evidence="8" id="KW-1185">Reference proteome</keyword>
<reference evidence="7 8" key="1">
    <citation type="journal article" date="2017" name="Mol. Plant">
        <title>The Genome of Medicinal Plant Macleaya cordata Provides New Insights into Benzylisoquinoline Alkaloids Metabolism.</title>
        <authorList>
            <person name="Liu X."/>
            <person name="Liu Y."/>
            <person name="Huang P."/>
            <person name="Ma Y."/>
            <person name="Qing Z."/>
            <person name="Tang Q."/>
            <person name="Cao H."/>
            <person name="Cheng P."/>
            <person name="Zheng Y."/>
            <person name="Yuan Z."/>
            <person name="Zhou Y."/>
            <person name="Liu J."/>
            <person name="Tang Z."/>
            <person name="Zhuo Y."/>
            <person name="Zhang Y."/>
            <person name="Yu L."/>
            <person name="Huang J."/>
            <person name="Yang P."/>
            <person name="Peng Q."/>
            <person name="Zhang J."/>
            <person name="Jiang W."/>
            <person name="Zhang Z."/>
            <person name="Lin K."/>
            <person name="Ro D.K."/>
            <person name="Chen X."/>
            <person name="Xiong X."/>
            <person name="Shang Y."/>
            <person name="Huang S."/>
            <person name="Zeng J."/>
        </authorList>
    </citation>
    <scope>NUCLEOTIDE SEQUENCE [LARGE SCALE GENOMIC DNA]</scope>
    <source>
        <strain evidence="8">cv. BLH2017</strain>
        <tissue evidence="7">Root</tissue>
    </source>
</reference>